<keyword evidence="3" id="KW-1185">Reference proteome</keyword>
<feature type="compositionally biased region" description="Low complexity" evidence="1">
    <location>
        <begin position="304"/>
        <end position="319"/>
    </location>
</feature>
<evidence type="ECO:0000313" key="2">
    <source>
        <dbReference type="EMBL" id="QDS68810.1"/>
    </source>
</evidence>
<reference evidence="2 3" key="1">
    <citation type="submission" date="2019-07" db="EMBL/GenBank/DDBJ databases">
        <title>Finished genome of Venturia effusa.</title>
        <authorList>
            <person name="Young C.A."/>
            <person name="Cox M.P."/>
            <person name="Ganley A.R.D."/>
            <person name="David W.J."/>
        </authorList>
    </citation>
    <scope>NUCLEOTIDE SEQUENCE [LARGE SCALE GENOMIC DNA]</scope>
    <source>
        <strain evidence="3">albino</strain>
    </source>
</reference>
<dbReference type="Proteomes" id="UP000316270">
    <property type="component" value="Chromosome 2"/>
</dbReference>
<dbReference type="AlphaFoldDB" id="A0A517KZK7"/>
<proteinExistence type="predicted"/>
<protein>
    <submittedName>
        <fullName evidence="2">Uncharacterized protein</fullName>
    </submittedName>
</protein>
<organism evidence="2 3">
    <name type="scientific">Venturia effusa</name>
    <dbReference type="NCBI Taxonomy" id="50376"/>
    <lineage>
        <taxon>Eukaryota</taxon>
        <taxon>Fungi</taxon>
        <taxon>Dikarya</taxon>
        <taxon>Ascomycota</taxon>
        <taxon>Pezizomycotina</taxon>
        <taxon>Dothideomycetes</taxon>
        <taxon>Pleosporomycetidae</taxon>
        <taxon>Venturiales</taxon>
        <taxon>Venturiaceae</taxon>
        <taxon>Venturia</taxon>
    </lineage>
</organism>
<name>A0A517KZK7_9PEZI</name>
<feature type="region of interest" description="Disordered" evidence="1">
    <location>
        <begin position="1"/>
        <end position="22"/>
    </location>
</feature>
<evidence type="ECO:0000256" key="1">
    <source>
        <dbReference type="SAM" id="MobiDB-lite"/>
    </source>
</evidence>
<sequence length="367" mass="40457">MNPTAIPSTPHKDLPPNFAFSTPTQHLPLPNHSAKHYLPANQKVLIRISSPTRTRIIYEDYPLTPLLTYSLRARRDLAHQAKTTWEGATLQWIVPLKNNTELVLSGFRMVLDFWRTLPPNGFAPDFLTKPGAQRVSISEEWIRRLGGLELLYLCDAFLELEPAWPLDDRRPRNLVLEMLRKAGGGLDCFFLGTLWGLFGDVDQVMVERACARFVDGFGLGMLRDESVFDCFDFTPGLRRRLEGIRGEKLELVELGVLPACSPLKTSAGSSGGGGSGEPKRKTRGRKKKSRKTRVPSEVSDDVESLVSTVLTTPTIATPRSSPPSSPASFPESQSPTSDIICELSAAKVIASPAPSNPSSSIQVSREH</sequence>
<evidence type="ECO:0000313" key="3">
    <source>
        <dbReference type="Proteomes" id="UP000316270"/>
    </source>
</evidence>
<gene>
    <name evidence="2" type="ORF">FKW77_006188</name>
</gene>
<dbReference type="EMBL" id="CP042186">
    <property type="protein sequence ID" value="QDS68810.1"/>
    <property type="molecule type" value="Genomic_DNA"/>
</dbReference>
<dbReference type="OrthoDB" id="10478731at2759"/>
<feature type="region of interest" description="Disordered" evidence="1">
    <location>
        <begin position="263"/>
        <end position="337"/>
    </location>
</feature>
<accession>A0A517KZK7</accession>
<feature type="compositionally biased region" description="Low complexity" evidence="1">
    <location>
        <begin position="326"/>
        <end position="335"/>
    </location>
</feature>
<feature type="compositionally biased region" description="Basic residues" evidence="1">
    <location>
        <begin position="280"/>
        <end position="293"/>
    </location>
</feature>